<protein>
    <submittedName>
        <fullName evidence="1">Uncharacterized protein</fullName>
    </submittedName>
</protein>
<dbReference type="Proteomes" id="UP000724584">
    <property type="component" value="Unassembled WGS sequence"/>
</dbReference>
<organism evidence="1 2">
    <name type="scientific">Chaetomium tenue</name>
    <dbReference type="NCBI Taxonomy" id="1854479"/>
    <lineage>
        <taxon>Eukaryota</taxon>
        <taxon>Fungi</taxon>
        <taxon>Dikarya</taxon>
        <taxon>Ascomycota</taxon>
        <taxon>Pezizomycotina</taxon>
        <taxon>Sordariomycetes</taxon>
        <taxon>Sordariomycetidae</taxon>
        <taxon>Sordariales</taxon>
        <taxon>Chaetomiaceae</taxon>
        <taxon>Chaetomium</taxon>
    </lineage>
</organism>
<gene>
    <name evidence="1" type="ORF">F5144DRAFT_559692</name>
</gene>
<reference evidence="1 2" key="1">
    <citation type="journal article" date="2021" name="Nat. Commun.">
        <title>Genetic determinants of endophytism in the Arabidopsis root mycobiome.</title>
        <authorList>
            <person name="Mesny F."/>
            <person name="Miyauchi S."/>
            <person name="Thiergart T."/>
            <person name="Pickel B."/>
            <person name="Atanasova L."/>
            <person name="Karlsson M."/>
            <person name="Huettel B."/>
            <person name="Barry K.W."/>
            <person name="Haridas S."/>
            <person name="Chen C."/>
            <person name="Bauer D."/>
            <person name="Andreopoulos W."/>
            <person name="Pangilinan J."/>
            <person name="LaButti K."/>
            <person name="Riley R."/>
            <person name="Lipzen A."/>
            <person name="Clum A."/>
            <person name="Drula E."/>
            <person name="Henrissat B."/>
            <person name="Kohler A."/>
            <person name="Grigoriev I.V."/>
            <person name="Martin F.M."/>
            <person name="Hacquard S."/>
        </authorList>
    </citation>
    <scope>NUCLEOTIDE SEQUENCE [LARGE SCALE GENOMIC DNA]</scope>
    <source>
        <strain evidence="1 2">MPI-SDFR-AT-0079</strain>
    </source>
</reference>
<name>A0ACB7PGP2_9PEZI</name>
<dbReference type="EMBL" id="JAGIZQ010000002">
    <property type="protein sequence ID" value="KAH6640223.1"/>
    <property type="molecule type" value="Genomic_DNA"/>
</dbReference>
<sequence>MGGGSVPWGGDDNKSETDVGIQLTDRASWSPTTGRGAAGGGRNVFREEIERQERLR</sequence>
<accession>A0ACB7PGP2</accession>
<evidence type="ECO:0000313" key="2">
    <source>
        <dbReference type="Proteomes" id="UP000724584"/>
    </source>
</evidence>
<comment type="caution">
    <text evidence="1">The sequence shown here is derived from an EMBL/GenBank/DDBJ whole genome shotgun (WGS) entry which is preliminary data.</text>
</comment>
<proteinExistence type="predicted"/>
<evidence type="ECO:0000313" key="1">
    <source>
        <dbReference type="EMBL" id="KAH6640223.1"/>
    </source>
</evidence>
<keyword evidence="2" id="KW-1185">Reference proteome</keyword>